<name>A0ACC5NVQ0_9BACT</name>
<organism evidence="1 2">
    <name type="scientific">Tunturiibacter gelidiferens</name>
    <dbReference type="NCBI Taxonomy" id="3069689"/>
    <lineage>
        <taxon>Bacteria</taxon>
        <taxon>Pseudomonadati</taxon>
        <taxon>Acidobacteriota</taxon>
        <taxon>Terriglobia</taxon>
        <taxon>Terriglobales</taxon>
        <taxon>Acidobacteriaceae</taxon>
        <taxon>Tunturiibacter</taxon>
    </lineage>
</organism>
<sequence length="80" mass="8735">MMPIPKHTVTARPKKQIRTLPWPWGAGFLTDFVCVLTYKTAASGGNGLIRGWCSESKVHNRLNGVGGSRILPDDKEQATA</sequence>
<comment type="caution">
    <text evidence="1">The sequence shown here is derived from an EMBL/GenBank/DDBJ whole genome shotgun (WGS) entry which is preliminary data.</text>
</comment>
<proteinExistence type="predicted"/>
<dbReference type="Proteomes" id="UP000569005">
    <property type="component" value="Unassembled WGS sequence"/>
</dbReference>
<evidence type="ECO:0000313" key="1">
    <source>
        <dbReference type="EMBL" id="MBB5338686.1"/>
    </source>
</evidence>
<gene>
    <name evidence="1" type="ORF">HDF13_001019</name>
</gene>
<protein>
    <submittedName>
        <fullName evidence="1">Uncharacterized protein</fullName>
    </submittedName>
</protein>
<evidence type="ECO:0000313" key="2">
    <source>
        <dbReference type="Proteomes" id="UP000569005"/>
    </source>
</evidence>
<reference evidence="1" key="1">
    <citation type="submission" date="2020-08" db="EMBL/GenBank/DDBJ databases">
        <title>Genomic Encyclopedia of Type Strains, Phase IV (KMG-V): Genome sequencing to study the core and pangenomes of soil and plant-associated prokaryotes.</title>
        <authorList>
            <person name="Whitman W."/>
        </authorList>
    </citation>
    <scope>NUCLEOTIDE SEQUENCE</scope>
    <source>
        <strain evidence="1">M8UP15</strain>
    </source>
</reference>
<accession>A0ACC5NVQ0</accession>
<keyword evidence="2" id="KW-1185">Reference proteome</keyword>
<dbReference type="EMBL" id="JACHEA010000001">
    <property type="protein sequence ID" value="MBB5338686.1"/>
    <property type="molecule type" value="Genomic_DNA"/>
</dbReference>